<dbReference type="InterPro" id="IPR036866">
    <property type="entry name" value="RibonucZ/Hydroxyglut_hydro"/>
</dbReference>
<dbReference type="EMBL" id="JBHPON010000001">
    <property type="protein sequence ID" value="MFC6035506.1"/>
    <property type="molecule type" value="Genomic_DNA"/>
</dbReference>
<dbReference type="RefSeq" id="WP_379879162.1">
    <property type="nucleotide sequence ID" value="NZ_JBHPON010000001.1"/>
</dbReference>
<keyword evidence="2" id="KW-1185">Reference proteome</keyword>
<dbReference type="Gene3D" id="3.60.15.10">
    <property type="entry name" value="Ribonuclease Z/Hydroxyacylglutathione hydrolase-like"/>
    <property type="match status" value="1"/>
</dbReference>
<gene>
    <name evidence="1" type="ORF">ACFMB1_08135</name>
</gene>
<accession>A0ABW1KTQ3</accession>
<organism evidence="1 2">
    <name type="scientific">Hyphococcus aureus</name>
    <dbReference type="NCBI Taxonomy" id="2666033"/>
    <lineage>
        <taxon>Bacteria</taxon>
        <taxon>Pseudomonadati</taxon>
        <taxon>Pseudomonadota</taxon>
        <taxon>Alphaproteobacteria</taxon>
        <taxon>Parvularculales</taxon>
        <taxon>Parvularculaceae</taxon>
        <taxon>Hyphococcus</taxon>
    </lineage>
</organism>
<proteinExistence type="predicted"/>
<name>A0ABW1KTQ3_9PROT</name>
<comment type="caution">
    <text evidence="1">The sequence shown here is derived from an EMBL/GenBank/DDBJ whole genome shotgun (WGS) entry which is preliminary data.</text>
</comment>
<evidence type="ECO:0000313" key="1">
    <source>
        <dbReference type="EMBL" id="MFC6035506.1"/>
    </source>
</evidence>
<dbReference type="Proteomes" id="UP001596116">
    <property type="component" value="Unassembled WGS sequence"/>
</dbReference>
<reference evidence="1 2" key="1">
    <citation type="submission" date="2024-09" db="EMBL/GenBank/DDBJ databases">
        <authorList>
            <person name="Zhang Z.-H."/>
        </authorList>
    </citation>
    <scope>NUCLEOTIDE SEQUENCE [LARGE SCALE GENOMIC DNA]</scope>
    <source>
        <strain evidence="1 2">HHTR114</strain>
    </source>
</reference>
<protein>
    <submittedName>
        <fullName evidence="1">Uncharacterized protein</fullName>
    </submittedName>
</protein>
<dbReference type="SUPFAM" id="SSF56281">
    <property type="entry name" value="Metallo-hydrolase/oxidoreductase"/>
    <property type="match status" value="1"/>
</dbReference>
<evidence type="ECO:0000313" key="2">
    <source>
        <dbReference type="Proteomes" id="UP001596116"/>
    </source>
</evidence>
<sequence>MARHLSDHHLTPQQVEEMASRAGVEKVVVTHFVTGSTGAAGADPYAAAIKSVFDGPVAIANDLNHF</sequence>